<protein>
    <recommendedName>
        <fullName evidence="2">ATPase</fullName>
    </recommendedName>
</protein>
<name>A0A6J4TW18_9BACT</name>
<dbReference type="AlphaFoldDB" id="A0A6J4TW18"/>
<reference evidence="1" key="1">
    <citation type="submission" date="2020-02" db="EMBL/GenBank/DDBJ databases">
        <authorList>
            <person name="Meier V. D."/>
        </authorList>
    </citation>
    <scope>NUCLEOTIDE SEQUENCE</scope>
    <source>
        <strain evidence="1">AVDCRST_MAG73</strain>
    </source>
</reference>
<dbReference type="EMBL" id="CADCWE010000071">
    <property type="protein sequence ID" value="CAA9533685.1"/>
    <property type="molecule type" value="Genomic_DNA"/>
</dbReference>
<organism evidence="1">
    <name type="scientific">uncultured Thermomicrobiales bacterium</name>
    <dbReference type="NCBI Taxonomy" id="1645740"/>
    <lineage>
        <taxon>Bacteria</taxon>
        <taxon>Pseudomonadati</taxon>
        <taxon>Thermomicrobiota</taxon>
        <taxon>Thermomicrobia</taxon>
        <taxon>Thermomicrobiales</taxon>
        <taxon>environmental samples</taxon>
    </lineage>
</organism>
<accession>A0A6J4TW18</accession>
<evidence type="ECO:0000313" key="1">
    <source>
        <dbReference type="EMBL" id="CAA9533685.1"/>
    </source>
</evidence>
<gene>
    <name evidence="1" type="ORF">AVDCRST_MAG73-1185</name>
</gene>
<evidence type="ECO:0008006" key="2">
    <source>
        <dbReference type="Google" id="ProtNLM"/>
    </source>
</evidence>
<proteinExistence type="predicted"/>
<sequence length="169" mass="19160">MHDGDEPDDDGTVDILYLVDRLEELVGMGKRVPFSGRVMVEEEEFLALVDQLRIAVPNEIKQAQRVIKERERVIGEAQDEASKILKIARDKSQYVVSEQGLLKEAKVQGEEILRQAEERRKRAMGEIDVYALDQFAKVENAMRDGLEIIENAIKDTVDALDQAKSHIAQ</sequence>